<organism evidence="1 2">
    <name type="scientific">Portunus trituberculatus</name>
    <name type="common">Swimming crab</name>
    <name type="synonym">Neptunus trituberculatus</name>
    <dbReference type="NCBI Taxonomy" id="210409"/>
    <lineage>
        <taxon>Eukaryota</taxon>
        <taxon>Metazoa</taxon>
        <taxon>Ecdysozoa</taxon>
        <taxon>Arthropoda</taxon>
        <taxon>Crustacea</taxon>
        <taxon>Multicrustacea</taxon>
        <taxon>Malacostraca</taxon>
        <taxon>Eumalacostraca</taxon>
        <taxon>Eucarida</taxon>
        <taxon>Decapoda</taxon>
        <taxon>Pleocyemata</taxon>
        <taxon>Brachyura</taxon>
        <taxon>Eubrachyura</taxon>
        <taxon>Portunoidea</taxon>
        <taxon>Portunidae</taxon>
        <taxon>Portuninae</taxon>
        <taxon>Portunus</taxon>
    </lineage>
</organism>
<sequence length="125" mass="13841">MSQAEGASVLSSDTNADLNILSPCNHEEADTRVILHTLDAARKGASKILIRTDFANKGKLSAWKTWEILPDITLYFQSLMINSDSITTEFHKLERFVSILYDKTNGSASVNKSAEVPVCPEVQRN</sequence>
<protein>
    <submittedName>
        <fullName evidence="1">Uncharacterized protein</fullName>
    </submittedName>
</protein>
<proteinExistence type="predicted"/>
<evidence type="ECO:0000313" key="1">
    <source>
        <dbReference type="EMBL" id="MPC23716.1"/>
    </source>
</evidence>
<accession>A0A5B7DS29</accession>
<evidence type="ECO:0000313" key="2">
    <source>
        <dbReference type="Proteomes" id="UP000324222"/>
    </source>
</evidence>
<keyword evidence="2" id="KW-1185">Reference proteome</keyword>
<dbReference type="EMBL" id="VSRR010001244">
    <property type="protein sequence ID" value="MPC23716.1"/>
    <property type="molecule type" value="Genomic_DNA"/>
</dbReference>
<name>A0A5B7DS29_PORTR</name>
<gene>
    <name evidence="1" type="ORF">E2C01_016776</name>
</gene>
<dbReference type="Proteomes" id="UP000324222">
    <property type="component" value="Unassembled WGS sequence"/>
</dbReference>
<reference evidence="1 2" key="1">
    <citation type="submission" date="2019-05" db="EMBL/GenBank/DDBJ databases">
        <title>Another draft genome of Portunus trituberculatus and its Hox gene families provides insights of decapod evolution.</title>
        <authorList>
            <person name="Jeong J.-H."/>
            <person name="Song I."/>
            <person name="Kim S."/>
            <person name="Choi T."/>
            <person name="Kim D."/>
            <person name="Ryu S."/>
            <person name="Kim W."/>
        </authorList>
    </citation>
    <scope>NUCLEOTIDE SEQUENCE [LARGE SCALE GENOMIC DNA]</scope>
    <source>
        <tissue evidence="1">Muscle</tissue>
    </source>
</reference>
<comment type="caution">
    <text evidence="1">The sequence shown here is derived from an EMBL/GenBank/DDBJ whole genome shotgun (WGS) entry which is preliminary data.</text>
</comment>
<dbReference type="AlphaFoldDB" id="A0A5B7DS29"/>